<dbReference type="PROSITE" id="PS51352">
    <property type="entry name" value="THIOREDOXIN_2"/>
    <property type="match status" value="1"/>
</dbReference>
<evidence type="ECO:0000256" key="5">
    <source>
        <dbReference type="ARBA" id="ARBA00023235"/>
    </source>
</evidence>
<reference evidence="10 11" key="1">
    <citation type="journal article" date="2024" name="Commun. Biol.">
        <title>Comparative genomic analysis of thermophilic fungi reveals convergent evolutionary adaptations and gene losses.</title>
        <authorList>
            <person name="Steindorff A.S."/>
            <person name="Aguilar-Pontes M.V."/>
            <person name="Robinson A.J."/>
            <person name="Andreopoulos B."/>
            <person name="LaButti K."/>
            <person name="Kuo A."/>
            <person name="Mondo S."/>
            <person name="Riley R."/>
            <person name="Otillar R."/>
            <person name="Haridas S."/>
            <person name="Lipzen A."/>
            <person name="Grimwood J."/>
            <person name="Schmutz J."/>
            <person name="Clum A."/>
            <person name="Reid I.D."/>
            <person name="Moisan M.C."/>
            <person name="Butler G."/>
            <person name="Nguyen T.T.M."/>
            <person name="Dewar K."/>
            <person name="Conant G."/>
            <person name="Drula E."/>
            <person name="Henrissat B."/>
            <person name="Hansel C."/>
            <person name="Singer S."/>
            <person name="Hutchinson M.I."/>
            <person name="de Vries R.P."/>
            <person name="Natvig D.O."/>
            <person name="Powell A.J."/>
            <person name="Tsang A."/>
            <person name="Grigoriev I.V."/>
        </authorList>
    </citation>
    <scope>NUCLEOTIDE SEQUENCE [LARGE SCALE GENOMIC DNA]</scope>
    <source>
        <strain evidence="10 11">CBS 494.80</strain>
    </source>
</reference>
<comment type="catalytic activity">
    <reaction evidence="1">
        <text>Catalyzes the rearrangement of -S-S- bonds in proteins.</text>
        <dbReference type="EC" id="5.3.4.1"/>
    </reaction>
</comment>
<feature type="chain" id="PRO_5047365059" description="protein disulfide-isomerase" evidence="8">
    <location>
        <begin position="23"/>
        <end position="514"/>
    </location>
</feature>
<evidence type="ECO:0000256" key="6">
    <source>
        <dbReference type="ARBA" id="ARBA00023284"/>
    </source>
</evidence>
<feature type="compositionally biased region" description="Low complexity" evidence="7">
    <location>
        <begin position="310"/>
        <end position="322"/>
    </location>
</feature>
<accession>A0ABR4C1M5</accession>
<evidence type="ECO:0000256" key="1">
    <source>
        <dbReference type="ARBA" id="ARBA00001182"/>
    </source>
</evidence>
<evidence type="ECO:0000256" key="3">
    <source>
        <dbReference type="ARBA" id="ARBA00012723"/>
    </source>
</evidence>
<proteinExistence type="predicted"/>
<comment type="caution">
    <text evidence="10">The sequence shown here is derived from an EMBL/GenBank/DDBJ whole genome shotgun (WGS) entry which is preliminary data.</text>
</comment>
<evidence type="ECO:0000313" key="11">
    <source>
        <dbReference type="Proteomes" id="UP001595075"/>
    </source>
</evidence>
<dbReference type="PANTHER" id="PTHR45815:SF3">
    <property type="entry name" value="PROTEIN DISULFIDE-ISOMERASE A6"/>
    <property type="match status" value="1"/>
</dbReference>
<evidence type="ECO:0000256" key="2">
    <source>
        <dbReference type="ARBA" id="ARBA00004319"/>
    </source>
</evidence>
<evidence type="ECO:0000313" key="10">
    <source>
        <dbReference type="EMBL" id="KAL2063813.1"/>
    </source>
</evidence>
<dbReference type="InterPro" id="IPR036249">
    <property type="entry name" value="Thioredoxin-like_sf"/>
</dbReference>
<organism evidence="10 11">
    <name type="scientific">Oculimacula yallundae</name>
    <dbReference type="NCBI Taxonomy" id="86028"/>
    <lineage>
        <taxon>Eukaryota</taxon>
        <taxon>Fungi</taxon>
        <taxon>Dikarya</taxon>
        <taxon>Ascomycota</taxon>
        <taxon>Pezizomycotina</taxon>
        <taxon>Leotiomycetes</taxon>
        <taxon>Helotiales</taxon>
        <taxon>Ploettnerulaceae</taxon>
        <taxon>Oculimacula</taxon>
    </lineage>
</organism>
<gene>
    <name evidence="10" type="ORF">VTL71DRAFT_5618</name>
</gene>
<feature type="region of interest" description="Disordered" evidence="7">
    <location>
        <begin position="462"/>
        <end position="488"/>
    </location>
</feature>
<feature type="region of interest" description="Disordered" evidence="7">
    <location>
        <begin position="245"/>
        <end position="322"/>
    </location>
</feature>
<keyword evidence="6" id="KW-0676">Redox-active center</keyword>
<keyword evidence="8" id="KW-0732">Signal</keyword>
<evidence type="ECO:0000259" key="9">
    <source>
        <dbReference type="PROSITE" id="PS51352"/>
    </source>
</evidence>
<name>A0ABR4C1M5_9HELO</name>
<evidence type="ECO:0000256" key="7">
    <source>
        <dbReference type="SAM" id="MobiDB-lite"/>
    </source>
</evidence>
<feature type="signal peptide" evidence="8">
    <location>
        <begin position="1"/>
        <end position="22"/>
    </location>
</feature>
<dbReference type="SUPFAM" id="SSF52833">
    <property type="entry name" value="Thioredoxin-like"/>
    <property type="match status" value="2"/>
</dbReference>
<dbReference type="Gene3D" id="3.40.30.10">
    <property type="entry name" value="Glutaredoxin"/>
    <property type="match status" value="2"/>
</dbReference>
<dbReference type="InterPro" id="IPR057305">
    <property type="entry name" value="Thioredox_PDIA6_C"/>
</dbReference>
<dbReference type="Proteomes" id="UP001595075">
    <property type="component" value="Unassembled WGS sequence"/>
</dbReference>
<keyword evidence="5" id="KW-0413">Isomerase</keyword>
<dbReference type="PROSITE" id="PS00194">
    <property type="entry name" value="THIOREDOXIN_1"/>
    <property type="match status" value="1"/>
</dbReference>
<dbReference type="InterPro" id="IPR017937">
    <property type="entry name" value="Thioredoxin_CS"/>
</dbReference>
<dbReference type="InterPro" id="IPR013766">
    <property type="entry name" value="Thioredoxin_domain"/>
</dbReference>
<dbReference type="EMBL" id="JAZHXI010000015">
    <property type="protein sequence ID" value="KAL2063813.1"/>
    <property type="molecule type" value="Genomic_DNA"/>
</dbReference>
<dbReference type="Pfam" id="PF24541">
    <property type="entry name" value="Thioredox_PDIA6_C"/>
    <property type="match status" value="1"/>
</dbReference>
<sequence length="514" mass="54910">MVHTQALAVAATALLAALPVNAGLYPKSSKVLQLDGKNYDRLIAQSNYTSIVEFYAPWCGHCKNLQPAYEKAAANLQGLAKVAAIDCDEEMNKPFCGQMGVQGFPTLKIVKPGKTPGRPIVESYDGPRTAKGIVDAVIDKIPNLVKRVDDKSLEAWLAESNETAKAILFSDKGKTSALLKAIAIDFKGSINVAQIRNTDKEKASLELFGVSKFPTLLLLPGGKEAEGLVYDGEMKKDPMVKFLTQAAEPNQDPAPAKVKVKAKGKDKKDAKKASKAKEEFEASSKSQASEEGKTGGPTVTDETLVEEATESPSPEVESEKPVALPAAPIPILSTEADLEAECLGPRTGTCILALVPSKPDDVAAAAVGSLSEIAHKHKKLARKLFPFYVLSEANPGYKKVKDALKLGADTEVIAINGRRGWYKKLPGGDKVAAADVSEEAIENWVGAIQLGEGAKQKLPAGLVPEEPEEPVVEESPIKTEEGEATETTVTVEEVKVEETKVAEPQKVADEHDEL</sequence>
<keyword evidence="4" id="KW-1015">Disulfide bond</keyword>
<dbReference type="Pfam" id="PF00085">
    <property type="entry name" value="Thioredoxin"/>
    <property type="match status" value="1"/>
</dbReference>
<evidence type="ECO:0000256" key="4">
    <source>
        <dbReference type="ARBA" id="ARBA00023157"/>
    </source>
</evidence>
<keyword evidence="11" id="KW-1185">Reference proteome</keyword>
<feature type="compositionally biased region" description="Basic and acidic residues" evidence="7">
    <location>
        <begin position="266"/>
        <end position="293"/>
    </location>
</feature>
<comment type="subcellular location">
    <subcellularLocation>
        <location evidence="2">Endoplasmic reticulum lumen</location>
    </subcellularLocation>
</comment>
<dbReference type="PRINTS" id="PR00421">
    <property type="entry name" value="THIOREDOXIN"/>
</dbReference>
<dbReference type="PANTHER" id="PTHR45815">
    <property type="entry name" value="PROTEIN DISULFIDE-ISOMERASE A6"/>
    <property type="match status" value="1"/>
</dbReference>
<dbReference type="CDD" id="cd03002">
    <property type="entry name" value="PDI_a_MPD1_like"/>
    <property type="match status" value="1"/>
</dbReference>
<protein>
    <recommendedName>
        <fullName evidence="3">protein disulfide-isomerase</fullName>
        <ecNumber evidence="3">5.3.4.1</ecNumber>
    </recommendedName>
</protein>
<evidence type="ECO:0000256" key="8">
    <source>
        <dbReference type="SAM" id="SignalP"/>
    </source>
</evidence>
<feature type="domain" description="Thioredoxin" evidence="9">
    <location>
        <begin position="7"/>
        <end position="143"/>
    </location>
</feature>
<dbReference type="EC" id="5.3.4.1" evidence="3"/>